<name>A0A5J4VLX2_9EUKA</name>
<accession>A0A5J4VLX2</accession>
<keyword evidence="1" id="KW-1133">Transmembrane helix</keyword>
<keyword evidence="1" id="KW-0812">Transmembrane</keyword>
<evidence type="ECO:0000256" key="1">
    <source>
        <dbReference type="SAM" id="Phobius"/>
    </source>
</evidence>
<protein>
    <submittedName>
        <fullName evidence="2">Uncharacterized protein</fullName>
    </submittedName>
</protein>
<gene>
    <name evidence="2" type="ORF">EZS28_021036</name>
</gene>
<dbReference type="Proteomes" id="UP000324800">
    <property type="component" value="Unassembled WGS sequence"/>
</dbReference>
<proteinExistence type="predicted"/>
<feature type="transmembrane region" description="Helical" evidence="1">
    <location>
        <begin position="12"/>
        <end position="32"/>
    </location>
</feature>
<reference evidence="2 3" key="1">
    <citation type="submission" date="2019-03" db="EMBL/GenBank/DDBJ databases">
        <title>Single cell metagenomics reveals metabolic interactions within the superorganism composed of flagellate Streblomastix strix and complex community of Bacteroidetes bacteria on its surface.</title>
        <authorList>
            <person name="Treitli S.C."/>
            <person name="Kolisko M."/>
            <person name="Husnik F."/>
            <person name="Keeling P."/>
            <person name="Hampl V."/>
        </authorList>
    </citation>
    <scope>NUCLEOTIDE SEQUENCE [LARGE SCALE GENOMIC DNA]</scope>
    <source>
        <strain evidence="2">ST1C</strain>
    </source>
</reference>
<organism evidence="2 3">
    <name type="scientific">Streblomastix strix</name>
    <dbReference type="NCBI Taxonomy" id="222440"/>
    <lineage>
        <taxon>Eukaryota</taxon>
        <taxon>Metamonada</taxon>
        <taxon>Preaxostyla</taxon>
        <taxon>Oxymonadida</taxon>
        <taxon>Streblomastigidae</taxon>
        <taxon>Streblomastix</taxon>
    </lineage>
</organism>
<evidence type="ECO:0000313" key="3">
    <source>
        <dbReference type="Proteomes" id="UP000324800"/>
    </source>
</evidence>
<dbReference type="AlphaFoldDB" id="A0A5J4VLX2"/>
<sequence>MSNILHRIHTDRLSLYALTAYVVVAGVIIAAANLGNFTQYSTAKIPQAIQIPQNIVRTNSLRTDIQNGVRAALDSVDSTSHSLQIHLVTETNFINPAQSELKELFGLDWNIQNSETKDSIIFPLEENLRSLWPSQLSEISEQMQIEMNHHFTVPLKQLFFSDVTKRSVSGELPLTVNETTLFDLTQDGTIFQPTATQLRICIFFRQTDNNENQQPTLQQDKSRYIINGSIIEGLFAIDGYGAVILCNPNAIQKVSVDDISLHDHSED</sequence>
<dbReference type="EMBL" id="SNRW01006245">
    <property type="protein sequence ID" value="KAA6383434.1"/>
    <property type="molecule type" value="Genomic_DNA"/>
</dbReference>
<keyword evidence="1" id="KW-0472">Membrane</keyword>
<feature type="non-terminal residue" evidence="2">
    <location>
        <position position="267"/>
    </location>
</feature>
<evidence type="ECO:0000313" key="2">
    <source>
        <dbReference type="EMBL" id="KAA6383434.1"/>
    </source>
</evidence>
<comment type="caution">
    <text evidence="2">The sequence shown here is derived from an EMBL/GenBank/DDBJ whole genome shotgun (WGS) entry which is preliminary data.</text>
</comment>